<sequence length="234" mass="24939">MARNRASQVFRCGIGAAACVLAGVVTLVKADWYLGLGIAAVGGVILLGGRRIFRPAVSRSGDKVVCRYVPWYEGNAYIVNVLTPLMAIAMVGVGSGPGSPSWLRLGGIFLLALTPILWYFLVRTWRRSFLCITPSMLTVSSAVFGSKPIAIQRDFVQSLGSKVVPNSVRGQSLQVEIAYQAGDLSRDVTNTLLLGASLTVEPIDLVNGLVLWRDGAPDSDTGLMDRVADSLRGG</sequence>
<evidence type="ECO:0000313" key="3">
    <source>
        <dbReference type="Proteomes" id="UP000294929"/>
    </source>
</evidence>
<reference evidence="2 3" key="1">
    <citation type="submission" date="2019-01" db="EMBL/GenBank/DDBJ databases">
        <title>High-quality-draft genome sequences of five non-tuberculosis mycobacteriaceae isolated from a nosocomial environment.</title>
        <authorList>
            <person name="Tiago I."/>
            <person name="Alarico S."/>
            <person name="Pereira S.G."/>
            <person name="Coelho C."/>
            <person name="Maranha A."/>
            <person name="Empadinhas N."/>
        </authorList>
    </citation>
    <scope>NUCLEOTIDE SEQUENCE [LARGE SCALE GENOMIC DNA]</scope>
    <source>
        <strain evidence="2 3">24AIII</strain>
    </source>
</reference>
<organism evidence="2 3">
    <name type="scientific">Mycolicibacterium mucogenicum</name>
    <name type="common">Mycobacterium mucogenicum</name>
    <dbReference type="NCBI Taxonomy" id="56689"/>
    <lineage>
        <taxon>Bacteria</taxon>
        <taxon>Bacillati</taxon>
        <taxon>Actinomycetota</taxon>
        <taxon>Actinomycetes</taxon>
        <taxon>Mycobacteriales</taxon>
        <taxon>Mycobacteriaceae</taxon>
        <taxon>Mycolicibacterium</taxon>
    </lineage>
</organism>
<dbReference type="EMBL" id="SDLO01000006">
    <property type="protein sequence ID" value="TDK90556.1"/>
    <property type="molecule type" value="Genomic_DNA"/>
</dbReference>
<accession>A0A4R5WKE0</accession>
<evidence type="ECO:0000313" key="2">
    <source>
        <dbReference type="EMBL" id="TDK90556.1"/>
    </source>
</evidence>
<feature type="transmembrane region" description="Helical" evidence="1">
    <location>
        <begin position="74"/>
        <end position="96"/>
    </location>
</feature>
<name>A0A4R5WKE0_MYCMU</name>
<protein>
    <submittedName>
        <fullName evidence="2">Uncharacterized protein</fullName>
    </submittedName>
</protein>
<keyword evidence="1" id="KW-0472">Membrane</keyword>
<feature type="transmembrane region" description="Helical" evidence="1">
    <location>
        <begin position="102"/>
        <end position="122"/>
    </location>
</feature>
<keyword evidence="1" id="KW-1133">Transmembrane helix</keyword>
<keyword evidence="1" id="KW-0812">Transmembrane</keyword>
<dbReference type="AlphaFoldDB" id="A0A4R5WKE0"/>
<feature type="transmembrane region" description="Helical" evidence="1">
    <location>
        <begin position="9"/>
        <end position="28"/>
    </location>
</feature>
<feature type="transmembrane region" description="Helical" evidence="1">
    <location>
        <begin position="34"/>
        <end position="53"/>
    </location>
</feature>
<comment type="caution">
    <text evidence="2">The sequence shown here is derived from an EMBL/GenBank/DDBJ whole genome shotgun (WGS) entry which is preliminary data.</text>
</comment>
<evidence type="ECO:0000256" key="1">
    <source>
        <dbReference type="SAM" id="Phobius"/>
    </source>
</evidence>
<gene>
    <name evidence="2" type="ORF">EUA03_09070</name>
</gene>
<proteinExistence type="predicted"/>
<dbReference type="Proteomes" id="UP000294929">
    <property type="component" value="Unassembled WGS sequence"/>
</dbReference>